<accession>A0A6A6IQ76</accession>
<protein>
    <submittedName>
        <fullName evidence="2">Uncharacterized protein</fullName>
    </submittedName>
</protein>
<feature type="compositionally biased region" description="Polar residues" evidence="1">
    <location>
        <begin position="352"/>
        <end position="363"/>
    </location>
</feature>
<dbReference type="PANTHER" id="PTHR42354:SF1">
    <property type="entry name" value="C2H2-TYPE DOMAIN-CONTAINING PROTEIN"/>
    <property type="match status" value="1"/>
</dbReference>
<reference evidence="2" key="1">
    <citation type="journal article" date="2020" name="Stud. Mycol.">
        <title>101 Dothideomycetes genomes: a test case for predicting lifestyles and emergence of pathogens.</title>
        <authorList>
            <person name="Haridas S."/>
            <person name="Albert R."/>
            <person name="Binder M."/>
            <person name="Bloem J."/>
            <person name="Labutti K."/>
            <person name="Salamov A."/>
            <person name="Andreopoulos B."/>
            <person name="Baker S."/>
            <person name="Barry K."/>
            <person name="Bills G."/>
            <person name="Bluhm B."/>
            <person name="Cannon C."/>
            <person name="Castanera R."/>
            <person name="Culley D."/>
            <person name="Daum C."/>
            <person name="Ezra D."/>
            <person name="Gonzalez J."/>
            <person name="Henrissat B."/>
            <person name="Kuo A."/>
            <person name="Liang C."/>
            <person name="Lipzen A."/>
            <person name="Lutzoni F."/>
            <person name="Magnuson J."/>
            <person name="Mondo S."/>
            <person name="Nolan M."/>
            <person name="Ohm R."/>
            <person name="Pangilinan J."/>
            <person name="Park H.-J."/>
            <person name="Ramirez L."/>
            <person name="Alfaro M."/>
            <person name="Sun H."/>
            <person name="Tritt A."/>
            <person name="Yoshinaga Y."/>
            <person name="Zwiers L.-H."/>
            <person name="Turgeon B."/>
            <person name="Goodwin S."/>
            <person name="Spatafora J."/>
            <person name="Crous P."/>
            <person name="Grigoriev I."/>
        </authorList>
    </citation>
    <scope>NUCLEOTIDE SEQUENCE</scope>
    <source>
        <strain evidence="2">CBS 122368</strain>
    </source>
</reference>
<dbReference type="EMBL" id="ML987192">
    <property type="protein sequence ID" value="KAF2252621.1"/>
    <property type="molecule type" value="Genomic_DNA"/>
</dbReference>
<evidence type="ECO:0000313" key="3">
    <source>
        <dbReference type="Proteomes" id="UP000800094"/>
    </source>
</evidence>
<dbReference type="RefSeq" id="XP_033687625.1">
    <property type="nucleotide sequence ID" value="XM_033835393.1"/>
</dbReference>
<feature type="compositionally biased region" description="Low complexity" evidence="1">
    <location>
        <begin position="275"/>
        <end position="285"/>
    </location>
</feature>
<sequence>MTAMDLAKSEGARADGEVSNCVSNLIHAFTNGLNIFKRLRERRRRRKKKSRRVDGEEASSAELQLSNSLRRGPKDIQNSYESHYGRAGERFAKGDAIAHASLAETLIKLNTGLVGIIATFLNHDTKHSHLNLDYKSLTNLSEASRMEAISSLSQLYQRLSQSQLQVHRIGGCPRCGSMKHQDCSRAASRSGSPEKRKQSSSRQRSNGPVITRVPIKSSNQTQLVVVRPKTTRKGSASSSSSTKSHSTVASPPYTPPLASPLPQYAPIDPYPTAKPPTTKAHAPPHSGRRRAGSFDGPRPTTWPHMLPDPIPPMDLRLPPPKAHVPRKSPPPREKRTSPPPVSPVKRRIDKATPSTYTFASDSTKLGEIPQRNWTTPWNYQEAERLNAEAAVNGYPMPAVENRPKAKKGFFGFLRRGSAQAS</sequence>
<dbReference type="PANTHER" id="PTHR42354">
    <property type="entry name" value="C2H2-TYPE DOMAIN-CONTAINING PROTEIN"/>
    <property type="match status" value="1"/>
</dbReference>
<dbReference type="Proteomes" id="UP000800094">
    <property type="component" value="Unassembled WGS sequence"/>
</dbReference>
<keyword evidence="3" id="KW-1185">Reference proteome</keyword>
<gene>
    <name evidence="2" type="ORF">BU26DRAFT_602971</name>
</gene>
<dbReference type="AlphaFoldDB" id="A0A6A6IQ76"/>
<proteinExistence type="predicted"/>
<feature type="region of interest" description="Disordered" evidence="1">
    <location>
        <begin position="44"/>
        <end position="78"/>
    </location>
</feature>
<feature type="compositionally biased region" description="Pro residues" evidence="1">
    <location>
        <begin position="306"/>
        <end position="322"/>
    </location>
</feature>
<evidence type="ECO:0000313" key="2">
    <source>
        <dbReference type="EMBL" id="KAF2252621.1"/>
    </source>
</evidence>
<feature type="compositionally biased region" description="Low complexity" evidence="1">
    <location>
        <begin position="235"/>
        <end position="251"/>
    </location>
</feature>
<organism evidence="2 3">
    <name type="scientific">Trematosphaeria pertusa</name>
    <dbReference type="NCBI Taxonomy" id="390896"/>
    <lineage>
        <taxon>Eukaryota</taxon>
        <taxon>Fungi</taxon>
        <taxon>Dikarya</taxon>
        <taxon>Ascomycota</taxon>
        <taxon>Pezizomycotina</taxon>
        <taxon>Dothideomycetes</taxon>
        <taxon>Pleosporomycetidae</taxon>
        <taxon>Pleosporales</taxon>
        <taxon>Massarineae</taxon>
        <taxon>Trematosphaeriaceae</taxon>
        <taxon>Trematosphaeria</taxon>
    </lineage>
</organism>
<name>A0A6A6IQ76_9PLEO</name>
<evidence type="ECO:0000256" key="1">
    <source>
        <dbReference type="SAM" id="MobiDB-lite"/>
    </source>
</evidence>
<dbReference type="GeneID" id="54588723"/>
<feature type="region of interest" description="Disordered" evidence="1">
    <location>
        <begin position="175"/>
        <end position="370"/>
    </location>
</feature>
<dbReference type="OrthoDB" id="5226911at2759"/>